<proteinExistence type="predicted"/>
<sequence>MLTLDDWAAAGSTADKRVKHVEQAMPVRKRMPVVLLEL</sequence>
<dbReference type="AlphaFoldDB" id="A0A0E3CHJ2"/>
<dbReference type="EMBL" id="AWTP01000056">
    <property type="protein sequence ID" value="KGH17831.1"/>
    <property type="molecule type" value="Genomic_DNA"/>
</dbReference>
<protein>
    <submittedName>
        <fullName evidence="1">Uncharacterized protein</fullName>
    </submittedName>
</protein>
<comment type="caution">
    <text evidence="1">The sequence shown here is derived from an EMBL/GenBank/DDBJ whole genome shotgun (WGS) entry which is preliminary data.</text>
</comment>
<accession>A0A0E3CHJ2</accession>
<keyword evidence="2" id="KW-1185">Reference proteome</keyword>
<gene>
    <name evidence="1" type="ORF">P608_05750</name>
</gene>
<evidence type="ECO:0000313" key="2">
    <source>
        <dbReference type="Proteomes" id="UP000029549"/>
    </source>
</evidence>
<reference evidence="1 2" key="1">
    <citation type="submission" date="2013-09" db="EMBL/GenBank/DDBJ databases">
        <title>High correlation between genotypes and phenotypes of environmental bacteria Comamonas testosteroni strains.</title>
        <authorList>
            <person name="Liu L."/>
            <person name="Zhu W."/>
            <person name="Xia X."/>
            <person name="Xu B."/>
            <person name="Luo M."/>
            <person name="Wang G."/>
        </authorList>
    </citation>
    <scope>NUCLEOTIDE SEQUENCE [LARGE SCALE GENOMIC DNA]</scope>
    <source>
        <strain evidence="1 2">DF2</strain>
    </source>
</reference>
<organism evidence="1 2">
    <name type="scientific">Comamonas thiooxydans</name>
    <dbReference type="NCBI Taxonomy" id="363952"/>
    <lineage>
        <taxon>Bacteria</taxon>
        <taxon>Pseudomonadati</taxon>
        <taxon>Pseudomonadota</taxon>
        <taxon>Betaproteobacteria</taxon>
        <taxon>Burkholderiales</taxon>
        <taxon>Comamonadaceae</taxon>
        <taxon>Comamonas</taxon>
    </lineage>
</organism>
<name>A0A0E3CHJ2_9BURK</name>
<evidence type="ECO:0000313" key="1">
    <source>
        <dbReference type="EMBL" id="KGH17831.1"/>
    </source>
</evidence>
<dbReference type="Proteomes" id="UP000029549">
    <property type="component" value="Unassembled WGS sequence"/>
</dbReference>